<protein>
    <recommendedName>
        <fullName evidence="3">Gag-asp_proteas domain-containing protein</fullName>
    </recommendedName>
</protein>
<feature type="region of interest" description="Disordered" evidence="1">
    <location>
        <begin position="118"/>
        <end position="153"/>
    </location>
</feature>
<dbReference type="AlphaFoldDB" id="A0A1S4C0U7"/>
<sequence length="388" mass="44102">MNLDSSCGGSCMERPYNEIQLLLNNFTANYHNWKGYGESQIAIKQKAADVIEFDDFSTMRADIAKLMSTYYELCGDSHMSDMCPMNPESIYYVGQQSRGLMNQHAQYRNTYNPNWKNHPNFSWGGNQPTQNHYRPQGNFNQSQKPPQQVEESTNDLLKKLLLDNQQLWTDFRNLERQMGQLASNQNTRHVGALPSDREKNPQVNAVTLRNGMELEEVPKKRKDKTIPEGELIPKATHKSKKDDVSSEPLNAARPPPPFPQRLQKKNDDRMFNKFLSMLSHVQLNMPLVDVLCEIPNFTIPMQIGNIDVGHALCDLGASINLMPLSLFKQLGLGAPRPTIVILQLADRSIAYPEGVIEDVLLQIGKFIFPVDFIILDYEVDEQVPIILG</sequence>
<proteinExistence type="predicted"/>
<dbReference type="RefSeq" id="XP_016494775.1">
    <property type="nucleotide sequence ID" value="XM_016639289.1"/>
</dbReference>
<evidence type="ECO:0000256" key="1">
    <source>
        <dbReference type="SAM" id="MobiDB-lite"/>
    </source>
</evidence>
<feature type="region of interest" description="Disordered" evidence="1">
    <location>
        <begin position="218"/>
        <end position="264"/>
    </location>
</feature>
<name>A0A1S4C0U7_TOBAC</name>
<feature type="compositionally biased region" description="Polar residues" evidence="1">
    <location>
        <begin position="118"/>
        <end position="151"/>
    </location>
</feature>
<dbReference type="PANTHER" id="PTHR33067">
    <property type="entry name" value="RNA-DIRECTED DNA POLYMERASE-RELATED"/>
    <property type="match status" value="1"/>
</dbReference>
<reference evidence="2" key="1">
    <citation type="submission" date="2025-08" db="UniProtKB">
        <authorList>
            <consortium name="RefSeq"/>
        </authorList>
    </citation>
    <scope>IDENTIFICATION</scope>
</reference>
<evidence type="ECO:0000313" key="2">
    <source>
        <dbReference type="RefSeq" id="XP_016494775.1"/>
    </source>
</evidence>
<dbReference type="InterPro" id="IPR021109">
    <property type="entry name" value="Peptidase_aspartic_dom_sf"/>
</dbReference>
<accession>A0A1S4C0U7</accession>
<dbReference type="OrthoDB" id="1725611at2759"/>
<organism evidence="2">
    <name type="scientific">Nicotiana tabacum</name>
    <name type="common">Common tobacco</name>
    <dbReference type="NCBI Taxonomy" id="4097"/>
    <lineage>
        <taxon>Eukaryota</taxon>
        <taxon>Viridiplantae</taxon>
        <taxon>Streptophyta</taxon>
        <taxon>Embryophyta</taxon>
        <taxon>Tracheophyta</taxon>
        <taxon>Spermatophyta</taxon>
        <taxon>Magnoliopsida</taxon>
        <taxon>eudicotyledons</taxon>
        <taxon>Gunneridae</taxon>
        <taxon>Pentapetalae</taxon>
        <taxon>asterids</taxon>
        <taxon>lamiids</taxon>
        <taxon>Solanales</taxon>
        <taxon>Solanaceae</taxon>
        <taxon>Nicotianoideae</taxon>
        <taxon>Nicotianeae</taxon>
        <taxon>Nicotiana</taxon>
    </lineage>
</organism>
<dbReference type="CDD" id="cd00303">
    <property type="entry name" value="retropepsin_like"/>
    <property type="match status" value="1"/>
</dbReference>
<dbReference type="KEGG" id="nta:107813968"/>
<gene>
    <name evidence="2" type="primary">LOC107813968</name>
</gene>
<evidence type="ECO:0008006" key="3">
    <source>
        <dbReference type="Google" id="ProtNLM"/>
    </source>
</evidence>
<dbReference type="PaxDb" id="4097-A0A1S4C0U7"/>
<dbReference type="Gene3D" id="2.40.70.10">
    <property type="entry name" value="Acid Proteases"/>
    <property type="match status" value="1"/>
</dbReference>
<dbReference type="PANTHER" id="PTHR33067:SF32">
    <property type="entry name" value="ASPARTIC PEPTIDASE DDI1-TYPE DOMAIN-CONTAINING PROTEIN"/>
    <property type="match status" value="1"/>
</dbReference>